<dbReference type="Proteomes" id="UP000231658">
    <property type="component" value="Unassembled WGS sequence"/>
</dbReference>
<sequence length="216" mass="24606">MIKSTFFIALSIMISFPAHASLLKSTCESLRLSSQQTMGIHPSDFTKEQKNAYLKFNKNFLSLIGATDEPDILGGFKGLMQNFNQFDHELKKYPALFLLPFLCPQKKQPNFSSETQIKTVQDAYKAWATSSFAEEISHANHFIYTAKIPDHIKSYYRGVSHLLGHGEVCNFTLAKKHLELSAKRLDSAHRSLDLISDLSPKTTCAREILFKRWLMQ</sequence>
<proteinExistence type="predicted"/>
<evidence type="ECO:0000313" key="3">
    <source>
        <dbReference type="Proteomes" id="UP000231658"/>
    </source>
</evidence>
<reference evidence="2 3" key="1">
    <citation type="submission" date="2016-07" db="EMBL/GenBank/DDBJ databases">
        <authorList>
            <person name="Lefevre C.T."/>
        </authorList>
    </citation>
    <scope>NUCLEOTIDE SEQUENCE [LARGE SCALE GENOMIC DNA]</scope>
    <source>
        <strain evidence="2">PR1</strain>
    </source>
</reference>
<feature type="chain" id="PRO_5008680641" evidence="1">
    <location>
        <begin position="21"/>
        <end position="216"/>
    </location>
</feature>
<evidence type="ECO:0000256" key="1">
    <source>
        <dbReference type="SAM" id="SignalP"/>
    </source>
</evidence>
<gene>
    <name evidence="2" type="ORF">MTBPR1_100033</name>
</gene>
<name>A0A1C3RDS5_9PROT</name>
<keyword evidence="1" id="KW-0732">Signal</keyword>
<dbReference type="AlphaFoldDB" id="A0A1C3RDS5"/>
<accession>A0A1C3RDS5</accession>
<protein>
    <submittedName>
        <fullName evidence="2">Uncharacterized protein</fullName>
    </submittedName>
</protein>
<feature type="signal peptide" evidence="1">
    <location>
        <begin position="1"/>
        <end position="20"/>
    </location>
</feature>
<dbReference type="EMBL" id="FLYE01000002">
    <property type="protein sequence ID" value="SCA55392.1"/>
    <property type="molecule type" value="Genomic_DNA"/>
</dbReference>
<evidence type="ECO:0000313" key="2">
    <source>
        <dbReference type="EMBL" id="SCA55392.1"/>
    </source>
</evidence>
<dbReference type="STRING" id="1867952.MTBPR1_100033"/>
<dbReference type="RefSeq" id="WP_069186112.1">
    <property type="nucleotide sequence ID" value="NZ_FLYE01000002.1"/>
</dbReference>
<keyword evidence="3" id="KW-1185">Reference proteome</keyword>
<organism evidence="2 3">
    <name type="scientific">Candidatus Terasakiella magnetica</name>
    <dbReference type="NCBI Taxonomy" id="1867952"/>
    <lineage>
        <taxon>Bacteria</taxon>
        <taxon>Pseudomonadati</taxon>
        <taxon>Pseudomonadota</taxon>
        <taxon>Alphaproteobacteria</taxon>
        <taxon>Rhodospirillales</taxon>
        <taxon>Terasakiellaceae</taxon>
        <taxon>Terasakiella</taxon>
    </lineage>
</organism>